<dbReference type="Proteomes" id="UP000002654">
    <property type="component" value="Chromosome"/>
</dbReference>
<dbReference type="KEGG" id="ttn:TTX_0055"/>
<gene>
    <name evidence="1" type="ordered locus">TTX_0055</name>
</gene>
<dbReference type="OrthoDB" id="28047at2157"/>
<dbReference type="HOGENOM" id="CLU_1145253_0_0_2"/>
<accession>G4RMA1</accession>
<reference evidence="1 2" key="1">
    <citation type="journal article" date="2011" name="PLoS ONE">
        <title>The complete genome sequence of Thermoproteus tenax: a physiologically versatile member of the Crenarchaeota.</title>
        <authorList>
            <person name="Siebers B."/>
            <person name="Zaparty M."/>
            <person name="Raddatz G."/>
            <person name="Tjaden B."/>
            <person name="Albers S.V."/>
            <person name="Bell S.D."/>
            <person name="Blombach F."/>
            <person name="Kletzin A."/>
            <person name="Kyrpides N."/>
            <person name="Lanz C."/>
            <person name="Plagens A."/>
            <person name="Rampp M."/>
            <person name="Rosinus A."/>
            <person name="von Jan M."/>
            <person name="Makarova K.S."/>
            <person name="Klenk H.P."/>
            <person name="Schuster S.C."/>
            <person name="Hensel R."/>
        </authorList>
    </citation>
    <scope>NUCLEOTIDE SEQUENCE [LARGE SCALE GENOMIC DNA]</scope>
    <source>
        <strain evidence="2">ATCC 35583 / DSM 2078 / JCM 9277 / NBRC 100435 / Kra 1</strain>
    </source>
</reference>
<dbReference type="PaxDb" id="768679-TTX_0055"/>
<dbReference type="STRING" id="768679.TTX_0055"/>
<dbReference type="AlphaFoldDB" id="G4RMA1"/>
<dbReference type="RefSeq" id="WP_014125990.1">
    <property type="nucleotide sequence ID" value="NC_016070.1"/>
</dbReference>
<keyword evidence="2" id="KW-1185">Reference proteome</keyword>
<evidence type="ECO:0000313" key="1">
    <source>
        <dbReference type="EMBL" id="CCC80732.1"/>
    </source>
</evidence>
<dbReference type="PATRIC" id="fig|768679.9.peg.57"/>
<name>G4RMA1_THETK</name>
<organism evidence="1 2">
    <name type="scientific">Thermoproteus tenax (strain ATCC 35583 / DSM 2078 / JCM 9277 / NBRC 100435 / Kra 1)</name>
    <dbReference type="NCBI Taxonomy" id="768679"/>
    <lineage>
        <taxon>Archaea</taxon>
        <taxon>Thermoproteota</taxon>
        <taxon>Thermoprotei</taxon>
        <taxon>Thermoproteales</taxon>
        <taxon>Thermoproteaceae</taxon>
        <taxon>Thermoproteus</taxon>
    </lineage>
</organism>
<proteinExistence type="predicted"/>
<dbReference type="GeneID" id="11263062"/>
<sequence>MRAGVIDAVRKAVGEIIGVYDAPDWLIGDLIGDLGSWDYVDEVLARRLVELNSPKLFEAFKRNLQQFRPGRSSIRKAAPYLVAELAENAGFKPSFIRLFGVVLPAVYRGGGLYTPLVPVVEARKPVLNLLTTISKYPGASVVLSSVDKVPGLRLEIRRLHKAPFYYAIADGLADAVERAGALRAPRDGAGERLYSFWSEHRRRGFLVVPGREVAGYVVDMLAVGLGRYGAVVKASRRKINRLSKYLDAVYEL</sequence>
<dbReference type="EMBL" id="FN869859">
    <property type="protein sequence ID" value="CCC80732.1"/>
    <property type="molecule type" value="Genomic_DNA"/>
</dbReference>
<protein>
    <submittedName>
        <fullName evidence="1">Uncharacterized protein</fullName>
    </submittedName>
</protein>
<dbReference type="eggNOG" id="arCOG05598">
    <property type="taxonomic scope" value="Archaea"/>
</dbReference>
<evidence type="ECO:0000313" key="2">
    <source>
        <dbReference type="Proteomes" id="UP000002654"/>
    </source>
</evidence>